<evidence type="ECO:0000313" key="2">
    <source>
        <dbReference type="Proteomes" id="UP000647339"/>
    </source>
</evidence>
<organism evidence="1 2">
    <name type="scientific">Echinicola rosea</name>
    <dbReference type="NCBI Taxonomy" id="1807691"/>
    <lineage>
        <taxon>Bacteria</taxon>
        <taxon>Pseudomonadati</taxon>
        <taxon>Bacteroidota</taxon>
        <taxon>Cytophagia</taxon>
        <taxon>Cytophagales</taxon>
        <taxon>Cyclobacteriaceae</taxon>
        <taxon>Echinicola</taxon>
    </lineage>
</organism>
<sequence length="89" mass="10191">MVLFTGFIFTPIVVTIIDAKADVSMFYSVVEEEENAENHKSEKSTFFKRNEMMALSMILADEEISPRFHLESDYAFVMGDQFCPPPELS</sequence>
<name>A0ABQ1V6S9_9BACT</name>
<gene>
    <name evidence="1" type="ORF">GCM10011339_32250</name>
</gene>
<dbReference type="EMBL" id="BMIU01000017">
    <property type="protein sequence ID" value="GGF41272.1"/>
    <property type="molecule type" value="Genomic_DNA"/>
</dbReference>
<protein>
    <submittedName>
        <fullName evidence="1">Uncharacterized protein</fullName>
    </submittedName>
</protein>
<keyword evidence="2" id="KW-1185">Reference proteome</keyword>
<accession>A0ABQ1V6S9</accession>
<dbReference type="Proteomes" id="UP000647339">
    <property type="component" value="Unassembled WGS sequence"/>
</dbReference>
<reference evidence="2" key="1">
    <citation type="journal article" date="2019" name="Int. J. Syst. Evol. Microbiol.">
        <title>The Global Catalogue of Microorganisms (GCM) 10K type strain sequencing project: providing services to taxonomists for standard genome sequencing and annotation.</title>
        <authorList>
            <consortium name="The Broad Institute Genomics Platform"/>
            <consortium name="The Broad Institute Genome Sequencing Center for Infectious Disease"/>
            <person name="Wu L."/>
            <person name="Ma J."/>
        </authorList>
    </citation>
    <scope>NUCLEOTIDE SEQUENCE [LARGE SCALE GENOMIC DNA]</scope>
    <source>
        <strain evidence="2">CGMCC 1.15407</strain>
    </source>
</reference>
<proteinExistence type="predicted"/>
<comment type="caution">
    <text evidence="1">The sequence shown here is derived from an EMBL/GenBank/DDBJ whole genome shotgun (WGS) entry which is preliminary data.</text>
</comment>
<evidence type="ECO:0000313" key="1">
    <source>
        <dbReference type="EMBL" id="GGF41272.1"/>
    </source>
</evidence>